<keyword evidence="1" id="KW-1133">Transmembrane helix</keyword>
<dbReference type="Proteomes" id="UP000053961">
    <property type="component" value="Unassembled WGS sequence"/>
</dbReference>
<feature type="transmembrane region" description="Helical" evidence="1">
    <location>
        <begin position="12"/>
        <end position="40"/>
    </location>
</feature>
<reference evidence="4 5" key="2">
    <citation type="journal article" date="2015" name="MBio">
        <title>Genome-Resolved Metagenomic Analysis Reveals Roles for Candidate Phyla and Other Microbial Community Members in Biogeochemical Transformations in Oil Reservoirs.</title>
        <authorList>
            <person name="Hu P."/>
            <person name="Tom L."/>
            <person name="Singh A."/>
            <person name="Thomas B.C."/>
            <person name="Baker B.J."/>
            <person name="Piceno Y.M."/>
            <person name="Andersen G.L."/>
            <person name="Banfield J.F."/>
        </authorList>
    </citation>
    <scope>NUCLEOTIDE SEQUENCE [LARGE SCALE GENOMIC DNA]</scope>
    <source>
        <strain evidence="2">57_489</strain>
    </source>
</reference>
<proteinExistence type="predicted"/>
<accession>A0A101FS27</accession>
<feature type="transmembrane region" description="Helical" evidence="1">
    <location>
        <begin position="234"/>
        <end position="265"/>
    </location>
</feature>
<dbReference type="Pfam" id="PF07758">
    <property type="entry name" value="DUF1614"/>
    <property type="match status" value="1"/>
</dbReference>
<evidence type="ECO:0000313" key="2">
    <source>
        <dbReference type="EMBL" id="KUK43307.1"/>
    </source>
</evidence>
<dbReference type="InterPro" id="IPR011672">
    <property type="entry name" value="DUF1614"/>
</dbReference>
<evidence type="ECO:0008006" key="6">
    <source>
        <dbReference type="Google" id="ProtNLM"/>
    </source>
</evidence>
<evidence type="ECO:0000313" key="4">
    <source>
        <dbReference type="Proteomes" id="UP000053961"/>
    </source>
</evidence>
<evidence type="ECO:0000256" key="1">
    <source>
        <dbReference type="SAM" id="Phobius"/>
    </source>
</evidence>
<dbReference type="Proteomes" id="UP000057043">
    <property type="component" value="Unassembled WGS sequence"/>
</dbReference>
<dbReference type="EMBL" id="LGFT01000088">
    <property type="protein sequence ID" value="KUK43307.1"/>
    <property type="molecule type" value="Genomic_DNA"/>
</dbReference>
<dbReference type="EMBL" id="LGHB01000018">
    <property type="protein sequence ID" value="KUK96193.1"/>
    <property type="molecule type" value="Genomic_DNA"/>
</dbReference>
<name>A0A101FS27_9EURY</name>
<keyword evidence="1" id="KW-0812">Transmembrane</keyword>
<gene>
    <name evidence="2" type="ORF">XD72_2313</name>
    <name evidence="3" type="ORF">XE07_1305</name>
</gene>
<feature type="transmembrane region" description="Helical" evidence="1">
    <location>
        <begin position="189"/>
        <end position="214"/>
    </location>
</feature>
<organism evidence="2 5">
    <name type="scientific">Methanothrix harundinacea</name>
    <dbReference type="NCBI Taxonomy" id="301375"/>
    <lineage>
        <taxon>Archaea</taxon>
        <taxon>Methanobacteriati</taxon>
        <taxon>Methanobacteriota</taxon>
        <taxon>Stenosarchaea group</taxon>
        <taxon>Methanomicrobia</taxon>
        <taxon>Methanotrichales</taxon>
        <taxon>Methanotrichaceae</taxon>
        <taxon>Methanothrix</taxon>
    </lineage>
</organism>
<dbReference type="PATRIC" id="fig|301375.6.peg.244"/>
<protein>
    <recommendedName>
        <fullName evidence="6">DUF1614 domain-containing protein</fullName>
    </recommendedName>
</protein>
<comment type="caution">
    <text evidence="2">The sequence shown here is derived from an EMBL/GenBank/DDBJ whole genome shotgun (WGS) entry which is preliminary data.</text>
</comment>
<feature type="transmembrane region" description="Helical" evidence="1">
    <location>
        <begin position="109"/>
        <end position="130"/>
    </location>
</feature>
<reference evidence="3" key="1">
    <citation type="journal article" date="2015" name="MBio">
        <title>Genome-resolved metagenomic analysis reveals roles for candidate phyla and other microbial community members in biogeochemical transformations in oil reservoirs.</title>
        <authorList>
            <person name="Hu P."/>
            <person name="Tom L."/>
            <person name="Singh A."/>
            <person name="Thomas B.C."/>
            <person name="Baker B.J."/>
            <person name="Piceno Y.M."/>
            <person name="Andersen G.L."/>
            <person name="Banfield J.F."/>
        </authorList>
    </citation>
    <scope>NUCLEOTIDE SEQUENCE [LARGE SCALE GENOMIC DNA]</scope>
    <source>
        <strain evidence="3">56_747</strain>
    </source>
</reference>
<sequence>MAPAICSRVLKLFEWLVIPISLALILLAFAGPLIIIYLFLRLTAEAFYQVGFSYWHALLMVFGSFVGSAVNVPLHAGPITSYPPIFLEATSLLLSPMMDLTFPTTFHPVALAVNLGGCIIPIVISLTILVRCQVSTRRAMLGTLIVAAITYRMAMPVAGEGILLPVYVPPTLATVCGLALARRLQAAPALAYISGTMGTLLGADVLSLLTPGVLAQLAPPMIGPGSMDMSAKPLALSIGGAGVFDGIFLTGIMAVLLAAFVVHYFHRSGQLSSTSCTDP</sequence>
<dbReference type="AlphaFoldDB" id="A0A101FS27"/>
<feature type="transmembrane region" description="Helical" evidence="1">
    <location>
        <begin position="52"/>
        <end position="72"/>
    </location>
</feature>
<evidence type="ECO:0000313" key="3">
    <source>
        <dbReference type="EMBL" id="KUK96193.1"/>
    </source>
</evidence>
<evidence type="ECO:0000313" key="5">
    <source>
        <dbReference type="Proteomes" id="UP000057043"/>
    </source>
</evidence>
<keyword evidence="1" id="KW-0472">Membrane</keyword>